<evidence type="ECO:0000256" key="1">
    <source>
        <dbReference type="ARBA" id="ARBA00004613"/>
    </source>
</evidence>
<dbReference type="Gene3D" id="2.160.20.160">
    <property type="match status" value="1"/>
</dbReference>
<dbReference type="PANTHER" id="PTHR38340">
    <property type="entry name" value="S-LAYER PROTEIN"/>
    <property type="match status" value="1"/>
</dbReference>
<name>A0ABT7F0N4_9RHOB</name>
<dbReference type="PANTHER" id="PTHR38340:SF1">
    <property type="entry name" value="S-LAYER PROTEIN"/>
    <property type="match status" value="1"/>
</dbReference>
<organism evidence="4 5">
    <name type="scientific">Pseudodonghicola flavimaris</name>
    <dbReference type="NCBI Taxonomy" id="3050036"/>
    <lineage>
        <taxon>Bacteria</taxon>
        <taxon>Pseudomonadati</taxon>
        <taxon>Pseudomonadota</taxon>
        <taxon>Alphaproteobacteria</taxon>
        <taxon>Rhodobacterales</taxon>
        <taxon>Paracoccaceae</taxon>
        <taxon>Pseudodonghicola</taxon>
    </lineage>
</organism>
<dbReference type="SUPFAM" id="SSF51120">
    <property type="entry name" value="beta-Roll"/>
    <property type="match status" value="3"/>
</dbReference>
<dbReference type="Proteomes" id="UP001243757">
    <property type="component" value="Unassembled WGS sequence"/>
</dbReference>
<accession>A0ABT7F0N4</accession>
<comment type="caution">
    <text evidence="4">The sequence shown here is derived from an EMBL/GenBank/DDBJ whole genome shotgun (WGS) entry which is preliminary data.</text>
</comment>
<dbReference type="InterPro" id="IPR011049">
    <property type="entry name" value="Serralysin-like_metalloprot_C"/>
</dbReference>
<gene>
    <name evidence="4" type="ORF">QO033_10830</name>
</gene>
<feature type="compositionally biased region" description="Basic and acidic residues" evidence="3">
    <location>
        <begin position="246"/>
        <end position="260"/>
    </location>
</feature>
<proteinExistence type="predicted"/>
<keyword evidence="5" id="KW-1185">Reference proteome</keyword>
<dbReference type="Pfam" id="PF00353">
    <property type="entry name" value="HemolysinCabind"/>
    <property type="match status" value="6"/>
</dbReference>
<dbReference type="RefSeq" id="WP_284480979.1">
    <property type="nucleotide sequence ID" value="NZ_JASNJD010000006.1"/>
</dbReference>
<evidence type="ECO:0000313" key="5">
    <source>
        <dbReference type="Proteomes" id="UP001243757"/>
    </source>
</evidence>
<evidence type="ECO:0000313" key="4">
    <source>
        <dbReference type="EMBL" id="MDK3018171.1"/>
    </source>
</evidence>
<dbReference type="InterPro" id="IPR001343">
    <property type="entry name" value="Hemolysn_Ca-bd"/>
</dbReference>
<keyword evidence="2" id="KW-0964">Secreted</keyword>
<sequence length="607" mass="63302">MDRVKITGTSGQDIFQSTSLYEDFITGAGNDWIVAGTHDTVTAGSGKDVISFVGEEIVADGGRGADWFIVNSYGSSRVSGGPGADLFDFTKLHVEDTESFVMNHTMEITDFSLPSDHIRVRRDDIVSYTRADTDGDGARDDVLITIDRTLEKQALHIQHTIKLENMNFRLFRGEADGLFVVDLGETPIDPARITERKFGTSADDIFSGRGASDHFSGRAGNDTIRLKGGDDVGLGGPGQDTITGRAGDDLIKGDTGRDVLRGGAGNDHLDGGAQNDRLSGNGGRDVLLGGDGDDRAAGGAGQDILNGGTGFNRLTGGGNADIFDHDGSAGSLDWVMDFNPLQDSLAFSTAFRLDFSAGDGDSDGTSDDVIITVSATGSSSTIVLIDLDLEVLKTDRPDILGPGFAPAPLIEVFGLDDGPGPGPTEIFGTPGDDPDLRGTPGDDRIFALDGNDVVFAGDGDDIVDVGPGDDDAHGEGGNDTLIGKQGYFDWLFGEEGDDILILSAANTGTGGPGADRFEVPGTAYGAYSPAITDLSLVEGDLVVVSDDVTEVQLQDIGFPGYVQAALTLQVSGVLGPTILLEGADADLLSKDLSLWLRTDSGAVPDLV</sequence>
<feature type="region of interest" description="Disordered" evidence="3">
    <location>
        <begin position="217"/>
        <end position="293"/>
    </location>
</feature>
<evidence type="ECO:0000256" key="2">
    <source>
        <dbReference type="ARBA" id="ARBA00022525"/>
    </source>
</evidence>
<evidence type="ECO:0000256" key="3">
    <source>
        <dbReference type="SAM" id="MobiDB-lite"/>
    </source>
</evidence>
<dbReference type="Gene3D" id="2.150.10.10">
    <property type="entry name" value="Serralysin-like metalloprotease, C-terminal"/>
    <property type="match status" value="4"/>
</dbReference>
<dbReference type="InterPro" id="IPR018511">
    <property type="entry name" value="Hemolysin-typ_Ca-bd_CS"/>
</dbReference>
<reference evidence="4 5" key="1">
    <citation type="submission" date="2023-05" db="EMBL/GenBank/DDBJ databases">
        <title>Pseudodonghicola sp. nov.</title>
        <authorList>
            <person name="Huang J."/>
        </authorList>
    </citation>
    <scope>NUCLEOTIDE SEQUENCE [LARGE SCALE GENOMIC DNA]</scope>
    <source>
        <strain evidence="4 5">IC7</strain>
    </source>
</reference>
<dbReference type="InterPro" id="IPR050557">
    <property type="entry name" value="RTX_toxin/Mannuronan_C5-epim"/>
</dbReference>
<dbReference type="PRINTS" id="PR00313">
    <property type="entry name" value="CABNDNGRPT"/>
</dbReference>
<comment type="subcellular location">
    <subcellularLocation>
        <location evidence="1">Secreted</location>
    </subcellularLocation>
</comment>
<dbReference type="PROSITE" id="PS00330">
    <property type="entry name" value="HEMOLYSIN_CALCIUM"/>
    <property type="match status" value="3"/>
</dbReference>
<dbReference type="EMBL" id="JASNJD010000006">
    <property type="protein sequence ID" value="MDK3018171.1"/>
    <property type="molecule type" value="Genomic_DNA"/>
</dbReference>
<protein>
    <submittedName>
        <fullName evidence="4">Calcium-binding protein</fullName>
    </submittedName>
</protein>